<feature type="compositionally biased region" description="Pro residues" evidence="1">
    <location>
        <begin position="226"/>
        <end position="240"/>
    </location>
</feature>
<dbReference type="GO" id="GO:0035091">
    <property type="term" value="F:phosphatidylinositol binding"/>
    <property type="evidence" value="ECO:0007669"/>
    <property type="project" value="TreeGrafter"/>
</dbReference>
<comment type="caution">
    <text evidence="3">The sequence shown here is derived from an EMBL/GenBank/DDBJ whole genome shotgun (WGS) entry which is preliminary data.</text>
</comment>
<sequence>MSKERKFGRGRSIHNPFPASLASECEKASQILESFITPRFVGIDVGIPRKILTRAKGLVIITSFRAGFLGSGRLGSGLITARLPDGTWSSPSALVTGGGGFGGLIGFELTDFVFVLTSTEAVKSFTRAGSITLGGNVSLAAGPVGRSAEAAGTINKKGVAGMLSYAKTRGIYCGVSLEGSMLLERSSANEKMYGRKVTAKELLHGDISPPPEAASLMQILSSPSITPDPPVASPNGPFAPPTARHVGQEGAQLPPQRPDEAPRGISELTAPVSNQRVELDTGAPHEVFELPAGAPNETSHELDSAVSPSSQYLSQPAGEGSPRVVSPLSLSEPPINNKQATMAP</sequence>
<feature type="domain" description="Ysc84 actin-binding" evidence="2">
    <location>
        <begin position="98"/>
        <end position="221"/>
    </location>
</feature>
<gene>
    <name evidence="3" type="ORF">N7541_003866</name>
</gene>
<dbReference type="InterPro" id="IPR033643">
    <property type="entry name" value="SYLF_SH3YL1-like"/>
</dbReference>
<dbReference type="CDD" id="cd11525">
    <property type="entry name" value="SYLF_SH3YL1_like"/>
    <property type="match status" value="1"/>
</dbReference>
<protein>
    <recommendedName>
        <fullName evidence="2">Ysc84 actin-binding domain-containing protein</fullName>
    </recommendedName>
</protein>
<evidence type="ECO:0000313" key="4">
    <source>
        <dbReference type="Proteomes" id="UP001148299"/>
    </source>
</evidence>
<dbReference type="Proteomes" id="UP001148299">
    <property type="component" value="Unassembled WGS sequence"/>
</dbReference>
<dbReference type="GO" id="GO:0051017">
    <property type="term" value="P:actin filament bundle assembly"/>
    <property type="evidence" value="ECO:0007669"/>
    <property type="project" value="TreeGrafter"/>
</dbReference>
<organism evidence="3 4">
    <name type="scientific">Penicillium brevicompactum</name>
    <dbReference type="NCBI Taxonomy" id="5074"/>
    <lineage>
        <taxon>Eukaryota</taxon>
        <taxon>Fungi</taxon>
        <taxon>Dikarya</taxon>
        <taxon>Ascomycota</taxon>
        <taxon>Pezizomycotina</taxon>
        <taxon>Eurotiomycetes</taxon>
        <taxon>Eurotiomycetidae</taxon>
        <taxon>Eurotiales</taxon>
        <taxon>Aspergillaceae</taxon>
        <taxon>Penicillium</taxon>
    </lineage>
</organism>
<evidence type="ECO:0000256" key="1">
    <source>
        <dbReference type="SAM" id="MobiDB-lite"/>
    </source>
</evidence>
<feature type="region of interest" description="Disordered" evidence="1">
    <location>
        <begin position="221"/>
        <end position="264"/>
    </location>
</feature>
<feature type="compositionally biased region" description="Polar residues" evidence="1">
    <location>
        <begin position="334"/>
        <end position="344"/>
    </location>
</feature>
<dbReference type="Pfam" id="PF04366">
    <property type="entry name" value="Ysc84"/>
    <property type="match status" value="1"/>
</dbReference>
<dbReference type="GO" id="GO:0051015">
    <property type="term" value="F:actin filament binding"/>
    <property type="evidence" value="ECO:0007669"/>
    <property type="project" value="TreeGrafter"/>
</dbReference>
<name>A0A9W9RMN0_PENBR</name>
<dbReference type="AlphaFoldDB" id="A0A9W9RMN0"/>
<reference evidence="3" key="2">
    <citation type="journal article" date="2023" name="IMA Fungus">
        <title>Comparative genomic study of the Penicillium genus elucidates a diverse pangenome and 15 lateral gene transfer events.</title>
        <authorList>
            <person name="Petersen C."/>
            <person name="Sorensen T."/>
            <person name="Nielsen M.R."/>
            <person name="Sondergaard T.E."/>
            <person name="Sorensen J.L."/>
            <person name="Fitzpatrick D.A."/>
            <person name="Frisvad J.C."/>
            <person name="Nielsen K.L."/>
        </authorList>
    </citation>
    <scope>NUCLEOTIDE SEQUENCE</scope>
    <source>
        <strain evidence="3">IBT 35675</strain>
    </source>
</reference>
<proteinExistence type="predicted"/>
<feature type="region of interest" description="Disordered" evidence="1">
    <location>
        <begin position="288"/>
        <end position="344"/>
    </location>
</feature>
<evidence type="ECO:0000313" key="3">
    <source>
        <dbReference type="EMBL" id="KAJ5363022.1"/>
    </source>
</evidence>
<evidence type="ECO:0000259" key="2">
    <source>
        <dbReference type="Pfam" id="PF04366"/>
    </source>
</evidence>
<dbReference type="PANTHER" id="PTHR15629">
    <property type="entry name" value="SH3YL1 PROTEIN"/>
    <property type="match status" value="1"/>
</dbReference>
<keyword evidence="4" id="KW-1185">Reference proteome</keyword>
<accession>A0A9W9RMN0</accession>
<dbReference type="GO" id="GO:0030479">
    <property type="term" value="C:actin cortical patch"/>
    <property type="evidence" value="ECO:0007669"/>
    <property type="project" value="TreeGrafter"/>
</dbReference>
<dbReference type="InterPro" id="IPR051702">
    <property type="entry name" value="SH3_domain_YSC84-like"/>
</dbReference>
<dbReference type="EMBL" id="JAPZBR010000002">
    <property type="protein sequence ID" value="KAJ5363022.1"/>
    <property type="molecule type" value="Genomic_DNA"/>
</dbReference>
<dbReference type="InterPro" id="IPR007461">
    <property type="entry name" value="Ysc84_actin-binding"/>
</dbReference>
<reference evidence="3" key="1">
    <citation type="submission" date="2022-12" db="EMBL/GenBank/DDBJ databases">
        <authorList>
            <person name="Petersen C."/>
        </authorList>
    </citation>
    <scope>NUCLEOTIDE SEQUENCE</scope>
    <source>
        <strain evidence="3">IBT 35675</strain>
    </source>
</reference>
<dbReference type="PANTHER" id="PTHR15629:SF2">
    <property type="entry name" value="SH3 DOMAIN-CONTAINING YSC84-LIKE PROTEIN 1"/>
    <property type="match status" value="1"/>
</dbReference>
<dbReference type="GO" id="GO:0051666">
    <property type="term" value="P:actin cortical patch localization"/>
    <property type="evidence" value="ECO:0007669"/>
    <property type="project" value="TreeGrafter"/>
</dbReference>